<organism evidence="2 3">
    <name type="scientific">Pararhizobium antarcticum</name>
    <dbReference type="NCBI Taxonomy" id="1798805"/>
    <lineage>
        <taxon>Bacteria</taxon>
        <taxon>Pseudomonadati</taxon>
        <taxon>Pseudomonadota</taxon>
        <taxon>Alphaproteobacteria</taxon>
        <taxon>Hyphomicrobiales</taxon>
        <taxon>Rhizobiaceae</taxon>
        <taxon>Rhizobium/Agrobacterium group</taxon>
        <taxon>Pararhizobium</taxon>
    </lineage>
</organism>
<evidence type="ECO:0000313" key="2">
    <source>
        <dbReference type="EMBL" id="OJF99402.1"/>
    </source>
</evidence>
<comment type="caution">
    <text evidence="2">The sequence shown here is derived from an EMBL/GenBank/DDBJ whole genome shotgun (WGS) entry which is preliminary data.</text>
</comment>
<protein>
    <recommendedName>
        <fullName evidence="1">ABC-three component systems C-terminal domain-containing protein</fullName>
    </recommendedName>
</protein>
<dbReference type="Pfam" id="PF20275">
    <property type="entry name" value="CTD10"/>
    <property type="match status" value="1"/>
</dbReference>
<name>A0A657LVH4_9HYPH</name>
<evidence type="ECO:0000259" key="1">
    <source>
        <dbReference type="Pfam" id="PF20275"/>
    </source>
</evidence>
<dbReference type="EMBL" id="LSRP01000071">
    <property type="protein sequence ID" value="OJF99402.1"/>
    <property type="molecule type" value="Genomic_DNA"/>
</dbReference>
<feature type="domain" description="ABC-three component systems C-terminal" evidence="1">
    <location>
        <begin position="154"/>
        <end position="279"/>
    </location>
</feature>
<dbReference type="Proteomes" id="UP000182661">
    <property type="component" value="Unassembled WGS sequence"/>
</dbReference>
<evidence type="ECO:0000313" key="3">
    <source>
        <dbReference type="Proteomes" id="UP000182661"/>
    </source>
</evidence>
<keyword evidence="3" id="KW-1185">Reference proteome</keyword>
<accession>A0A657LVH4</accession>
<proteinExistence type="predicted"/>
<dbReference type="AlphaFoldDB" id="A0A657LVH4"/>
<reference evidence="2 3" key="1">
    <citation type="submission" date="2016-02" db="EMBL/GenBank/DDBJ databases">
        <title>Genome sequencing of a beta-galactosidase producing bacteria Rhizobium sp. 59.</title>
        <authorList>
            <person name="Wang D."/>
            <person name="Kot W."/>
            <person name="Qin Y."/>
            <person name="Hansen L."/>
            <person name="Naqvi K."/>
            <person name="Rensing C."/>
        </authorList>
    </citation>
    <scope>NUCLEOTIDE SEQUENCE [LARGE SCALE GENOMIC DNA]</scope>
    <source>
        <strain evidence="2 3">59</strain>
    </source>
</reference>
<dbReference type="InterPro" id="IPR046919">
    <property type="entry name" value="ABC-3C_CTD10"/>
</dbReference>
<gene>
    <name evidence="2" type="ORF">AX760_13020</name>
</gene>
<sequence length="287" mass="31692">MQEFFAELMNIIHGDAFVPTGTDYSRGDLQCDGILLVPLTIFACYGPVNAGTNATEASMERAVKKVASDFAGAIKEWPALKSWVFVHNYVEAPAQIVQKILDLRTNNPKLDIKIFGKSGFESALLDLDEASIEALIGDAATEQDFRSLQPEDVLAVVSSIMASVDHDGIPDDAPVVVPDQKLYFNGLSSICKQRIVDGLQNANRVATLLLDHQDPMLDARLASIFKAKYFELRAQSIHPDDILFELRDFAAMEKKTTARREVAVWSLLAHFFEKCTIFEDAPVEAVA</sequence>